<sequence>MENKRHYQNPPVREVICEFRFDEKSEWDATIPGLIYDELKEAYPLKKRSNEVEITNEGSTSRSVQMSDRIQFFNEQENAAIQIAPNLLVINLLAPYTNWDNYLGMIERVFTTYKKIANPLDIVHSKLHYINEIKFTQDVVELDKYLNFVPFLGGNLPGDYSSFILGVKIPYEEEKDYLRIQMQNGKSHNLILDLAYTNNQIETVNFENMFVWLNKAHDNIIETFENCIKDDLRKTFVEV</sequence>
<dbReference type="AlphaFoldDB" id="A0A0B6AML3"/>
<protein>
    <recommendedName>
        <fullName evidence="3">TIGR04255 family protein</fullName>
    </recommendedName>
</protein>
<dbReference type="RefSeq" id="WP_034656746.1">
    <property type="nucleotide sequence ID" value="NZ_BCVB01000021.1"/>
</dbReference>
<gene>
    <name evidence="1" type="ORF">BG04_1419</name>
</gene>
<evidence type="ECO:0000313" key="1">
    <source>
        <dbReference type="EMBL" id="AJI21059.1"/>
    </source>
</evidence>
<dbReference type="Proteomes" id="UP000031829">
    <property type="component" value="Chromosome"/>
</dbReference>
<evidence type="ECO:0008006" key="3">
    <source>
        <dbReference type="Google" id="ProtNLM"/>
    </source>
</evidence>
<name>A0A0B6AML3_PRIM2</name>
<dbReference type="EMBL" id="CP009920">
    <property type="protein sequence ID" value="AJI21059.1"/>
    <property type="molecule type" value="Genomic_DNA"/>
</dbReference>
<organism evidence="1 2">
    <name type="scientific">Priestia megaterium (strain ATCC 14581 / DSM 32 / CCUG 1817 / JCM 2506 / NBRC 15308 / NCIMB 9376 / NCTC 10342 / NRRL B-14308 / VKM B-512 / Ford 19)</name>
    <name type="common">Bacillus megaterium</name>
    <dbReference type="NCBI Taxonomy" id="1348623"/>
    <lineage>
        <taxon>Bacteria</taxon>
        <taxon>Bacillati</taxon>
        <taxon>Bacillota</taxon>
        <taxon>Bacilli</taxon>
        <taxon>Bacillales</taxon>
        <taxon>Bacillaceae</taxon>
        <taxon>Priestia</taxon>
    </lineage>
</organism>
<dbReference type="NCBIfam" id="TIGR04255">
    <property type="entry name" value="sporadTIGR04255"/>
    <property type="match status" value="1"/>
</dbReference>
<dbReference type="InterPro" id="IPR026349">
    <property type="entry name" value="CHP04255"/>
</dbReference>
<accession>A0A0B6AML3</accession>
<proteinExistence type="predicted"/>
<evidence type="ECO:0000313" key="2">
    <source>
        <dbReference type="Proteomes" id="UP000031829"/>
    </source>
</evidence>
<dbReference type="HOGENOM" id="CLU_098524_0_0_9"/>
<dbReference type="GeneID" id="93644894"/>
<reference evidence="1 2" key="1">
    <citation type="journal article" date="2015" name="Genome Announc.">
        <title>Complete genome sequences for 35 biothreat assay-relevant bacillus species.</title>
        <authorList>
            <person name="Johnson S.L."/>
            <person name="Daligault H.E."/>
            <person name="Davenport K.W."/>
            <person name="Jaissle J."/>
            <person name="Frey K.G."/>
            <person name="Ladner J.T."/>
            <person name="Broomall S.M."/>
            <person name="Bishop-Lilly K.A."/>
            <person name="Bruce D.C."/>
            <person name="Gibbons H.S."/>
            <person name="Coyne S.R."/>
            <person name="Lo C.C."/>
            <person name="Meincke L."/>
            <person name="Munk A.C."/>
            <person name="Koroleva G.I."/>
            <person name="Rosenzweig C.N."/>
            <person name="Palacios G.F."/>
            <person name="Redden C.L."/>
            <person name="Minogue T.D."/>
            <person name="Chain P.S."/>
        </authorList>
    </citation>
    <scope>NUCLEOTIDE SEQUENCE [LARGE SCALE GENOMIC DNA]</scope>
    <source>
        <strain evidence="2">ATCC 14581 / DSM 32 / JCM 2506 / NBRC 15308 / NCIMB 9376 / NCTC 10342 / NRRL B-14308 / VKM B-512</strain>
    </source>
</reference>
<dbReference type="KEGG" id="bmeg:BG04_1419"/>